<dbReference type="Gene3D" id="1.10.101.10">
    <property type="entry name" value="PGBD-like superfamily/PGBD"/>
    <property type="match status" value="1"/>
</dbReference>
<dbReference type="InterPro" id="IPR039561">
    <property type="entry name" value="Peptidase_M15C"/>
</dbReference>
<accession>A0A9X0QXU4</accession>
<dbReference type="Gene3D" id="3.30.1380.10">
    <property type="match status" value="1"/>
</dbReference>
<dbReference type="SUPFAM" id="SSF55166">
    <property type="entry name" value="Hedgehog/DD-peptidase"/>
    <property type="match status" value="1"/>
</dbReference>
<keyword evidence="4" id="KW-1185">Reference proteome</keyword>
<organism evidence="3 4">
    <name type="scientific">Siccirubricoccus deserti</name>
    <dbReference type="NCBI Taxonomy" id="2013562"/>
    <lineage>
        <taxon>Bacteria</taxon>
        <taxon>Pseudomonadati</taxon>
        <taxon>Pseudomonadota</taxon>
        <taxon>Alphaproteobacteria</taxon>
        <taxon>Acetobacterales</taxon>
        <taxon>Roseomonadaceae</taxon>
        <taxon>Siccirubricoccus</taxon>
    </lineage>
</organism>
<dbReference type="InterPro" id="IPR009045">
    <property type="entry name" value="Zn_M74/Hedgehog-like"/>
</dbReference>
<dbReference type="RefSeq" id="WP_186770747.1">
    <property type="nucleotide sequence ID" value="NZ_JACOMF010000011.1"/>
</dbReference>
<evidence type="ECO:0000313" key="3">
    <source>
        <dbReference type="EMBL" id="MBC4015974.1"/>
    </source>
</evidence>
<dbReference type="Pfam" id="PF01471">
    <property type="entry name" value="PG_binding_1"/>
    <property type="match status" value="1"/>
</dbReference>
<dbReference type="InterPro" id="IPR036365">
    <property type="entry name" value="PGBD-like_sf"/>
</dbReference>
<gene>
    <name evidence="3" type="ORF">H7965_11635</name>
</gene>
<name>A0A9X0QXU4_9PROT</name>
<evidence type="ECO:0000259" key="1">
    <source>
        <dbReference type="Pfam" id="PF01471"/>
    </source>
</evidence>
<feature type="domain" description="Peptidoglycan binding-like" evidence="1">
    <location>
        <begin position="202"/>
        <end position="257"/>
    </location>
</feature>
<evidence type="ECO:0000313" key="4">
    <source>
        <dbReference type="Proteomes" id="UP000600101"/>
    </source>
</evidence>
<sequence>MELTDLVPVPPGINTLADGRKVVNAKQATMLSLLGNPRADYGDDCREITNPRLKPLVESRQLGPIKVRGLRPAVDGLQRILAEIAAKAPEIHAVIGTAGMLCARFVRGSTIAISNHAWGTAIDLTLAGRLDARGDGKVQFGLTRIAPIFNAHGWYWGAGFGTEDAMHFEAGDGLIRDWAADGLFGGAGAKPPPAHLLSLGDRGPQVEGLQRALNAAGAGLLADGIFGRDTQAAVMAFQGKRGLLVDGVAGRETLAALNLLAATAATGVVPA</sequence>
<reference evidence="3" key="1">
    <citation type="submission" date="2020-08" db="EMBL/GenBank/DDBJ databases">
        <authorList>
            <person name="Hu Y."/>
            <person name="Nguyen S.V."/>
            <person name="Li F."/>
            <person name="Fanning S."/>
        </authorList>
    </citation>
    <scope>NUCLEOTIDE SEQUENCE</scope>
    <source>
        <strain evidence="3">SYSU D8009</strain>
    </source>
</reference>
<evidence type="ECO:0000259" key="2">
    <source>
        <dbReference type="Pfam" id="PF13539"/>
    </source>
</evidence>
<proteinExistence type="predicted"/>
<dbReference type="AlphaFoldDB" id="A0A9X0QXU4"/>
<comment type="caution">
    <text evidence="3">The sequence shown here is derived from an EMBL/GenBank/DDBJ whole genome shotgun (WGS) entry which is preliminary data.</text>
</comment>
<feature type="domain" description="Peptidase M15C" evidence="2">
    <location>
        <begin position="108"/>
        <end position="169"/>
    </location>
</feature>
<dbReference type="InterPro" id="IPR036366">
    <property type="entry name" value="PGBDSf"/>
</dbReference>
<protein>
    <submittedName>
        <fullName evidence="3">Peptidoglycan-binding protein</fullName>
    </submittedName>
</protein>
<dbReference type="SUPFAM" id="SSF47090">
    <property type="entry name" value="PGBD-like"/>
    <property type="match status" value="1"/>
</dbReference>
<dbReference type="InterPro" id="IPR002477">
    <property type="entry name" value="Peptidoglycan-bd-like"/>
</dbReference>
<dbReference type="GO" id="GO:0008233">
    <property type="term" value="F:peptidase activity"/>
    <property type="evidence" value="ECO:0007669"/>
    <property type="project" value="InterPro"/>
</dbReference>
<dbReference type="EMBL" id="JACOMF010000011">
    <property type="protein sequence ID" value="MBC4015974.1"/>
    <property type="molecule type" value="Genomic_DNA"/>
</dbReference>
<dbReference type="Pfam" id="PF13539">
    <property type="entry name" value="Peptidase_M15_4"/>
    <property type="match status" value="1"/>
</dbReference>
<dbReference type="Proteomes" id="UP000600101">
    <property type="component" value="Unassembled WGS sequence"/>
</dbReference>